<evidence type="ECO:0000313" key="2">
    <source>
        <dbReference type="Proteomes" id="UP000219612"/>
    </source>
</evidence>
<sequence length="415" mass="45885">MGAGAFRSAILAIWIAVTSDLIDKIRLLAEQGEPAAAASAKELETAIASSDKVALQRFENGLLDTARDQLHFLGNREYDELSRLKADRNLCAHPAYVGGDDELFNPGPELVRAHLAAAVDGLLAHGPVAGRKAIERFIREISQPSFPRSDSKLAEYLKDSYLDRGSATLRSNLMKAVCKATLAADVSPTIRWRCARTAMAMFSLARAELEQAARQLLNDRQDNLDDAGLMRLVTGLCYLPFTWDALRLGTRNRIEQLMREVEVTELLDTYELFGPLPAAPIDGMLIERLFDVVTEVGKKRRVVELYRPEPRLLPKLEELLEVHATYIFAGGVLRWINAIAEILSAADVERILEIAASNTQVYQSVLANEQLAILRELTIERLGIADQWRAYDARIALMLGIDPPAADQQPSNAGS</sequence>
<dbReference type="RefSeq" id="WP_097327657.1">
    <property type="nucleotide sequence ID" value="NZ_OBDY01000031.1"/>
</dbReference>
<name>A0A285K4P1_9ACTN</name>
<dbReference type="AlphaFoldDB" id="A0A285K4P1"/>
<dbReference type="OrthoDB" id="8781389at2"/>
<dbReference type="Proteomes" id="UP000219612">
    <property type="component" value="Unassembled WGS sequence"/>
</dbReference>
<organism evidence="1 2">
    <name type="scientific">Paractinoplanes atraurantiacus</name>
    <dbReference type="NCBI Taxonomy" id="1036182"/>
    <lineage>
        <taxon>Bacteria</taxon>
        <taxon>Bacillati</taxon>
        <taxon>Actinomycetota</taxon>
        <taxon>Actinomycetes</taxon>
        <taxon>Micromonosporales</taxon>
        <taxon>Micromonosporaceae</taxon>
        <taxon>Paractinoplanes</taxon>
    </lineage>
</organism>
<evidence type="ECO:0000313" key="1">
    <source>
        <dbReference type="EMBL" id="SNY66977.1"/>
    </source>
</evidence>
<dbReference type="EMBL" id="OBDY01000031">
    <property type="protein sequence ID" value="SNY66977.1"/>
    <property type="molecule type" value="Genomic_DNA"/>
</dbReference>
<proteinExistence type="predicted"/>
<keyword evidence="2" id="KW-1185">Reference proteome</keyword>
<protein>
    <submittedName>
        <fullName evidence="1">Uncharacterized protein</fullName>
    </submittedName>
</protein>
<gene>
    <name evidence="1" type="ORF">SAMN05421748_1317</name>
</gene>
<accession>A0A285K4P1</accession>
<reference evidence="1 2" key="1">
    <citation type="submission" date="2017-09" db="EMBL/GenBank/DDBJ databases">
        <authorList>
            <person name="Ehlers B."/>
            <person name="Leendertz F.H."/>
        </authorList>
    </citation>
    <scope>NUCLEOTIDE SEQUENCE [LARGE SCALE GENOMIC DNA]</scope>
    <source>
        <strain evidence="1 2">CGMCC 4.6857</strain>
    </source>
</reference>